<gene>
    <name evidence="2" type="ORF">KFE25_012266</name>
</gene>
<dbReference type="Proteomes" id="UP000751190">
    <property type="component" value="Unassembled WGS sequence"/>
</dbReference>
<dbReference type="Gene3D" id="3.40.50.150">
    <property type="entry name" value="Vaccinia Virus protein VP39"/>
    <property type="match status" value="1"/>
</dbReference>
<feature type="domain" description="Methyltransferase FkbM" evidence="1">
    <location>
        <begin position="6"/>
        <end position="157"/>
    </location>
</feature>
<keyword evidence="3" id="KW-1185">Reference proteome</keyword>
<dbReference type="OrthoDB" id="10414794at2759"/>
<dbReference type="OMA" id="CCTERTT"/>
<dbReference type="InterPro" id="IPR029063">
    <property type="entry name" value="SAM-dependent_MTases_sf"/>
</dbReference>
<reference evidence="2" key="1">
    <citation type="submission" date="2021-05" db="EMBL/GenBank/DDBJ databases">
        <title>The genome of the haptophyte Pavlova lutheri (Diacronema luteri, Pavlovales) - a model for lipid biosynthesis in eukaryotic algae.</title>
        <authorList>
            <person name="Hulatt C.J."/>
            <person name="Posewitz M.C."/>
        </authorList>
    </citation>
    <scope>NUCLEOTIDE SEQUENCE</scope>
    <source>
        <strain evidence="2">NIVA-4/92</strain>
    </source>
</reference>
<evidence type="ECO:0000259" key="1">
    <source>
        <dbReference type="Pfam" id="PF05050"/>
    </source>
</evidence>
<evidence type="ECO:0000313" key="2">
    <source>
        <dbReference type="EMBL" id="KAG8464903.1"/>
    </source>
</evidence>
<organism evidence="2 3">
    <name type="scientific">Diacronema lutheri</name>
    <name type="common">Unicellular marine alga</name>
    <name type="synonym">Monochrysis lutheri</name>
    <dbReference type="NCBI Taxonomy" id="2081491"/>
    <lineage>
        <taxon>Eukaryota</taxon>
        <taxon>Haptista</taxon>
        <taxon>Haptophyta</taxon>
        <taxon>Pavlovophyceae</taxon>
        <taxon>Pavlovales</taxon>
        <taxon>Pavlovaceae</taxon>
        <taxon>Diacronema</taxon>
    </lineage>
</organism>
<dbReference type="SUPFAM" id="SSF53335">
    <property type="entry name" value="S-adenosyl-L-methionine-dependent methyltransferases"/>
    <property type="match status" value="1"/>
</dbReference>
<comment type="caution">
    <text evidence="2">The sequence shown here is derived from an EMBL/GenBank/DDBJ whole genome shotgun (WGS) entry which is preliminary data.</text>
</comment>
<evidence type="ECO:0000313" key="3">
    <source>
        <dbReference type="Proteomes" id="UP000751190"/>
    </source>
</evidence>
<name>A0A8J6CET0_DIALT</name>
<proteinExistence type="predicted"/>
<dbReference type="EMBL" id="JAGTXO010000011">
    <property type="protein sequence ID" value="KAG8464903.1"/>
    <property type="molecule type" value="Genomic_DNA"/>
</dbReference>
<sequence length="261" mass="28383">MYARFDPSRTVHGLDPLRANVERALSSYGVGAPNLRMHVGGLGDVETVADAGPGKVRGQMHLSDAHFRRGAAPFANASNTTFRVHTLDGLFSSDGLFGDEHLGFAHIDVEGFELRVMRGAREVLRRDRPLVSVEAHVHLNLTYTRELLDELAASGYETYLVEEMCGVRADCRNILAFPRSRHAEFDGSPTLKLALTTLALLPTSASVVAEQGFPCCARGGACCPAAHGPCCTERTTSQWLAAQVNPPPFSRRGWIVPRLAF</sequence>
<dbReference type="AlphaFoldDB" id="A0A8J6CET0"/>
<dbReference type="Pfam" id="PF05050">
    <property type="entry name" value="Methyltransf_21"/>
    <property type="match status" value="1"/>
</dbReference>
<protein>
    <recommendedName>
        <fullName evidence="1">Methyltransferase FkbM domain-containing protein</fullName>
    </recommendedName>
</protein>
<dbReference type="InterPro" id="IPR006342">
    <property type="entry name" value="FkbM_mtfrase"/>
</dbReference>
<accession>A0A8J6CET0</accession>